<evidence type="ECO:0000313" key="2">
    <source>
        <dbReference type="EMBL" id="PKR80667.1"/>
    </source>
</evidence>
<gene>
    <name evidence="2" type="ORF">CW751_07810</name>
</gene>
<organism evidence="2 3">
    <name type="scientific">Brumimicrobium salinarum</name>
    <dbReference type="NCBI Taxonomy" id="2058658"/>
    <lineage>
        <taxon>Bacteria</taxon>
        <taxon>Pseudomonadati</taxon>
        <taxon>Bacteroidota</taxon>
        <taxon>Flavobacteriia</taxon>
        <taxon>Flavobacteriales</taxon>
        <taxon>Crocinitomicaceae</taxon>
        <taxon>Brumimicrobium</taxon>
    </lineage>
</organism>
<proteinExistence type="predicted"/>
<feature type="domain" description="Tetracyclin repressor-like C-terminal" evidence="1">
    <location>
        <begin position="85"/>
        <end position="210"/>
    </location>
</feature>
<sequence>MEIQEQSTRNTILKKYSDHVLKHGEKPKSIYAFTKENNMEEAEFYAHFGTFEAIDAAIFVDLFKNTMQLLHQDEDYKKGNAQHQLLSFYFTFFEMLTANRSLVMYVLNQNENKLKTLKTLDPLKEEYTDFVESLDIESPDVFIDNIANIIDKGMAKVSYGQLLFILRFWMKDTSPSFEKTDVLIEKSIHAGFEALNTKPFDTFVDLGKFLWKERKSKA</sequence>
<dbReference type="Pfam" id="PF17931">
    <property type="entry name" value="TetR_C_23"/>
    <property type="match status" value="1"/>
</dbReference>
<protein>
    <submittedName>
        <fullName evidence="2">Heat-shock protein</fullName>
    </submittedName>
</protein>
<dbReference type="InterPro" id="IPR036271">
    <property type="entry name" value="Tet_transcr_reg_TetR-rel_C_sf"/>
</dbReference>
<dbReference type="RefSeq" id="WP_101334449.1">
    <property type="nucleotide sequence ID" value="NZ_PJNI01000008.1"/>
</dbReference>
<dbReference type="AlphaFoldDB" id="A0A2I0R268"/>
<dbReference type="SUPFAM" id="SSF48498">
    <property type="entry name" value="Tetracyclin repressor-like, C-terminal domain"/>
    <property type="match status" value="1"/>
</dbReference>
<dbReference type="InterPro" id="IPR041673">
    <property type="entry name" value="TetR_C_23"/>
</dbReference>
<dbReference type="Proteomes" id="UP000236654">
    <property type="component" value="Unassembled WGS sequence"/>
</dbReference>
<dbReference type="EMBL" id="PJNI01000008">
    <property type="protein sequence ID" value="PKR80667.1"/>
    <property type="molecule type" value="Genomic_DNA"/>
</dbReference>
<name>A0A2I0R268_9FLAO</name>
<reference evidence="2 3" key="1">
    <citation type="submission" date="2017-12" db="EMBL/GenBank/DDBJ databases">
        <title>The draft genome sequence of Brumimicrobium saltpan LHR20.</title>
        <authorList>
            <person name="Do Z.-J."/>
            <person name="Luo H.-R."/>
        </authorList>
    </citation>
    <scope>NUCLEOTIDE SEQUENCE [LARGE SCALE GENOMIC DNA]</scope>
    <source>
        <strain evidence="2 3">LHR20</strain>
    </source>
</reference>
<comment type="caution">
    <text evidence="2">The sequence shown here is derived from an EMBL/GenBank/DDBJ whole genome shotgun (WGS) entry which is preliminary data.</text>
</comment>
<accession>A0A2I0R268</accession>
<evidence type="ECO:0000313" key="3">
    <source>
        <dbReference type="Proteomes" id="UP000236654"/>
    </source>
</evidence>
<evidence type="ECO:0000259" key="1">
    <source>
        <dbReference type="Pfam" id="PF17931"/>
    </source>
</evidence>
<dbReference type="OrthoDB" id="977687at2"/>
<keyword evidence="3" id="KW-1185">Reference proteome</keyword>